<name>A0A9D1X878_9BACT</name>
<evidence type="ECO:0000256" key="1">
    <source>
        <dbReference type="ARBA" id="ARBA00022490"/>
    </source>
</evidence>
<organism evidence="9 10">
    <name type="scientific">Candidatus Parabacteroides intestinipullorum</name>
    <dbReference type="NCBI Taxonomy" id="2838723"/>
    <lineage>
        <taxon>Bacteria</taxon>
        <taxon>Pseudomonadati</taxon>
        <taxon>Bacteroidota</taxon>
        <taxon>Bacteroidia</taxon>
        <taxon>Bacteroidales</taxon>
        <taxon>Tannerellaceae</taxon>
        <taxon>Parabacteroides</taxon>
    </lineage>
</organism>
<dbReference type="Pfam" id="PF17125">
    <property type="entry name" value="Methyltr_RsmF_N"/>
    <property type="match status" value="1"/>
</dbReference>
<feature type="region of interest" description="Disordered" evidence="7">
    <location>
        <begin position="295"/>
        <end position="317"/>
    </location>
</feature>
<dbReference type="InterPro" id="IPR023267">
    <property type="entry name" value="RCMT"/>
</dbReference>
<keyword evidence="1" id="KW-0963">Cytoplasm</keyword>
<protein>
    <submittedName>
        <fullName evidence="9">rRNA cytosine-C5-methyltransferase</fullName>
    </submittedName>
</protein>
<feature type="binding site" evidence="6">
    <location>
        <begin position="105"/>
        <end position="111"/>
    </location>
    <ligand>
        <name>S-adenosyl-L-methionine</name>
        <dbReference type="ChEBI" id="CHEBI:59789"/>
    </ligand>
</feature>
<comment type="caution">
    <text evidence="9">The sequence shown here is derived from an EMBL/GenBank/DDBJ whole genome shotgun (WGS) entry which is preliminary data.</text>
</comment>
<dbReference type="InterPro" id="IPR027391">
    <property type="entry name" value="Nol1_Nop2_Fmu_2"/>
</dbReference>
<comment type="similarity">
    <text evidence="6">Belongs to the class I-like SAM-binding methyltransferase superfamily. RsmB/NOP family.</text>
</comment>
<feature type="compositionally biased region" description="Basic residues" evidence="7">
    <location>
        <begin position="305"/>
        <end position="315"/>
    </location>
</feature>
<evidence type="ECO:0000256" key="5">
    <source>
        <dbReference type="ARBA" id="ARBA00022884"/>
    </source>
</evidence>
<dbReference type="CDD" id="cd02440">
    <property type="entry name" value="AdoMet_MTases"/>
    <property type="match status" value="1"/>
</dbReference>
<evidence type="ECO:0000256" key="2">
    <source>
        <dbReference type="ARBA" id="ARBA00022603"/>
    </source>
</evidence>
<dbReference type="PRINTS" id="PR02008">
    <property type="entry name" value="RCMTFAMILY"/>
</dbReference>
<dbReference type="SUPFAM" id="SSF53335">
    <property type="entry name" value="S-adenosyl-L-methionine-dependent methyltransferases"/>
    <property type="match status" value="1"/>
</dbReference>
<dbReference type="GO" id="GO:0001510">
    <property type="term" value="P:RNA methylation"/>
    <property type="evidence" value="ECO:0007669"/>
    <property type="project" value="InterPro"/>
</dbReference>
<dbReference type="Gene3D" id="3.40.50.150">
    <property type="entry name" value="Vaccinia Virus protein VP39"/>
    <property type="match status" value="1"/>
</dbReference>
<reference evidence="9" key="1">
    <citation type="journal article" date="2021" name="PeerJ">
        <title>Extensive microbial diversity within the chicken gut microbiome revealed by metagenomics and culture.</title>
        <authorList>
            <person name="Gilroy R."/>
            <person name="Ravi A."/>
            <person name="Getino M."/>
            <person name="Pursley I."/>
            <person name="Horton D.L."/>
            <person name="Alikhan N.F."/>
            <person name="Baker D."/>
            <person name="Gharbi K."/>
            <person name="Hall N."/>
            <person name="Watson M."/>
            <person name="Adriaenssens E.M."/>
            <person name="Foster-Nyarko E."/>
            <person name="Jarju S."/>
            <person name="Secka A."/>
            <person name="Antonio M."/>
            <person name="Oren A."/>
            <person name="Chaudhuri R.R."/>
            <person name="La Ragione R."/>
            <person name="Hildebrand F."/>
            <person name="Pallen M.J."/>
        </authorList>
    </citation>
    <scope>NUCLEOTIDE SEQUENCE</scope>
    <source>
        <strain evidence="9">ChiGjej6B6-14162</strain>
    </source>
</reference>
<keyword evidence="2 6" id="KW-0489">Methyltransferase</keyword>
<dbReference type="Proteomes" id="UP000886740">
    <property type="component" value="Unassembled WGS sequence"/>
</dbReference>
<evidence type="ECO:0000313" key="10">
    <source>
        <dbReference type="Proteomes" id="UP000886740"/>
    </source>
</evidence>
<sequence>MPFPIDFITRTKALLGDEYSQLEAALIADTPVSVRINRAKGTQAPKDGEPVGWCDTGYYLPRRPAFTFDPLFHAGAYYVQEASSMFLEQAIRTYVTTPVRCLDLCAAPGGKSTHLSSLLPDGSLLVSNEVIRNRSYILAENLAKWGNASTIVLNNDPAEIGEALPEQFDLIVTDVPCSGEGMFRKDEASVGEWSVENVQLCAARQRRILHDIWPALRPGGLLIYSTCTYNTEEDEENVRHIVEELGAEALPVATDETWHVTGPLRYGNPVYRFFPHKTKGEGFFLAVLRKEGEEEYEAENERPTKSSKNKGKKDKKATLPIPQEAWDYFREKENITLEWDGPQLRMIPTTHKSFIDRIRDKRLRILSAGVVVGESKGKDLIPSQALALSQELNPSAFPDAELTWEEAIRYLRKEAITLPEGLPKGYLLMRYQGIPLGFVKHLGNRSNNLYPQEWRIRSGYLPDEPAGL</sequence>
<dbReference type="PANTHER" id="PTHR22807">
    <property type="entry name" value="NOP2 YEAST -RELATED NOL1/NOP2/FMU SUN DOMAIN-CONTAINING"/>
    <property type="match status" value="1"/>
</dbReference>
<accession>A0A9D1X878</accession>
<dbReference type="Gene3D" id="3.30.70.1170">
    <property type="entry name" value="Sun protein, domain 3"/>
    <property type="match status" value="1"/>
</dbReference>
<evidence type="ECO:0000313" key="9">
    <source>
        <dbReference type="EMBL" id="HIX74658.1"/>
    </source>
</evidence>
<evidence type="ECO:0000259" key="8">
    <source>
        <dbReference type="PROSITE" id="PS51686"/>
    </source>
</evidence>
<dbReference type="Pfam" id="PF13636">
    <property type="entry name" value="Methyltranf_PUA"/>
    <property type="match status" value="1"/>
</dbReference>
<dbReference type="Pfam" id="PF01189">
    <property type="entry name" value="Methyltr_RsmB-F"/>
    <property type="match status" value="1"/>
</dbReference>
<dbReference type="PANTHER" id="PTHR22807:SF30">
    <property type="entry name" value="28S RRNA (CYTOSINE(4447)-C(5))-METHYLTRANSFERASE-RELATED"/>
    <property type="match status" value="1"/>
</dbReference>
<keyword evidence="3 6" id="KW-0808">Transferase</keyword>
<feature type="binding site" evidence="6">
    <location>
        <position position="174"/>
    </location>
    <ligand>
        <name>S-adenosyl-L-methionine</name>
        <dbReference type="ChEBI" id="CHEBI:59789"/>
    </ligand>
</feature>
<dbReference type="GO" id="GO:0003723">
    <property type="term" value="F:RNA binding"/>
    <property type="evidence" value="ECO:0007669"/>
    <property type="project" value="UniProtKB-UniRule"/>
</dbReference>
<feature type="domain" description="SAM-dependent MTase RsmB/NOP-type" evidence="8">
    <location>
        <begin position="1"/>
        <end position="291"/>
    </location>
</feature>
<evidence type="ECO:0000256" key="4">
    <source>
        <dbReference type="ARBA" id="ARBA00022691"/>
    </source>
</evidence>
<keyword evidence="5 6" id="KW-0694">RNA-binding</keyword>
<feature type="active site" description="Nucleophile" evidence="6">
    <location>
        <position position="227"/>
    </location>
</feature>
<dbReference type="Gene3D" id="2.30.130.60">
    <property type="match status" value="1"/>
</dbReference>
<proteinExistence type="inferred from homology"/>
<gene>
    <name evidence="9" type="ORF">H9977_06465</name>
</gene>
<dbReference type="InterPro" id="IPR029063">
    <property type="entry name" value="SAM-dependent_MTases_sf"/>
</dbReference>
<dbReference type="InterPro" id="IPR031341">
    <property type="entry name" value="Methyltr_RsmF_N"/>
</dbReference>
<evidence type="ECO:0000256" key="7">
    <source>
        <dbReference type="SAM" id="MobiDB-lite"/>
    </source>
</evidence>
<evidence type="ECO:0000256" key="6">
    <source>
        <dbReference type="PROSITE-ProRule" id="PRU01023"/>
    </source>
</evidence>
<dbReference type="AlphaFoldDB" id="A0A9D1X878"/>
<dbReference type="EMBL" id="DXEL01000046">
    <property type="protein sequence ID" value="HIX74658.1"/>
    <property type="molecule type" value="Genomic_DNA"/>
</dbReference>
<dbReference type="InterPro" id="IPR049560">
    <property type="entry name" value="MeTrfase_RsmB-F_NOP2_cat"/>
</dbReference>
<dbReference type="PROSITE" id="PS51686">
    <property type="entry name" value="SAM_MT_RSMB_NOP"/>
    <property type="match status" value="1"/>
</dbReference>
<reference evidence="9" key="2">
    <citation type="submission" date="2021-04" db="EMBL/GenBank/DDBJ databases">
        <authorList>
            <person name="Gilroy R."/>
        </authorList>
    </citation>
    <scope>NUCLEOTIDE SEQUENCE</scope>
    <source>
        <strain evidence="9">ChiGjej6B6-14162</strain>
    </source>
</reference>
<dbReference type="InterPro" id="IPR001678">
    <property type="entry name" value="MeTrfase_RsmB-F_NOP2_dom"/>
</dbReference>
<feature type="binding site" evidence="6">
    <location>
        <position position="156"/>
    </location>
    <ligand>
        <name>S-adenosyl-L-methionine</name>
        <dbReference type="ChEBI" id="CHEBI:59789"/>
    </ligand>
</feature>
<dbReference type="GO" id="GO:0008173">
    <property type="term" value="F:RNA methyltransferase activity"/>
    <property type="evidence" value="ECO:0007669"/>
    <property type="project" value="InterPro"/>
</dbReference>
<feature type="binding site" evidence="6">
    <location>
        <position position="129"/>
    </location>
    <ligand>
        <name>S-adenosyl-L-methionine</name>
        <dbReference type="ChEBI" id="CHEBI:59789"/>
    </ligand>
</feature>
<keyword evidence="4 6" id="KW-0949">S-adenosyl-L-methionine</keyword>
<evidence type="ECO:0000256" key="3">
    <source>
        <dbReference type="ARBA" id="ARBA00022679"/>
    </source>
</evidence>